<gene>
    <name evidence="2" type="ORF">D8S85_02955</name>
</gene>
<dbReference type="KEGG" id="buy:D8S85_02955"/>
<dbReference type="AlphaFoldDB" id="A0A3S9VPX9"/>
<evidence type="ECO:0000313" key="2">
    <source>
        <dbReference type="EMBL" id="AZS28612.1"/>
    </source>
</evidence>
<feature type="transmembrane region" description="Helical" evidence="1">
    <location>
        <begin position="41"/>
        <end position="67"/>
    </location>
</feature>
<dbReference type="EMBL" id="CP032819">
    <property type="protein sequence ID" value="AZS28612.1"/>
    <property type="molecule type" value="Genomic_DNA"/>
</dbReference>
<keyword evidence="1" id="KW-1133">Transmembrane helix</keyword>
<keyword evidence="1" id="KW-0472">Membrane</keyword>
<proteinExistence type="predicted"/>
<keyword evidence="1" id="KW-0812">Transmembrane</keyword>
<dbReference type="RefSeq" id="WP_106624763.1">
    <property type="nucleotide sequence ID" value="NZ_CP032819.1"/>
</dbReference>
<accession>A0A3S9VPX9</accession>
<protein>
    <recommendedName>
        <fullName evidence="4">Phage holin family protein</fullName>
    </recommendedName>
</protein>
<reference evidence="2 3" key="1">
    <citation type="submission" date="2018-10" db="EMBL/GenBank/DDBJ databases">
        <title>Butyricimonas faecalis sp. nov., isolated from human faeces and emended description of the genus Butyricimonas.</title>
        <authorList>
            <person name="Le Roy T."/>
            <person name="Van der Smissen P."/>
            <person name="Paquot A."/>
            <person name="Delzenne N."/>
            <person name="Muccioli G."/>
            <person name="Collet J.-F."/>
            <person name="Cani P.D."/>
        </authorList>
    </citation>
    <scope>NUCLEOTIDE SEQUENCE [LARGE SCALE GENOMIC DNA]</scope>
    <source>
        <strain evidence="2 3">H184</strain>
    </source>
</reference>
<evidence type="ECO:0000313" key="3">
    <source>
        <dbReference type="Proteomes" id="UP000270673"/>
    </source>
</evidence>
<dbReference type="InterPro" id="IPR009937">
    <property type="entry name" value="Phage_holin_3_6"/>
</dbReference>
<keyword evidence="3" id="KW-1185">Reference proteome</keyword>
<dbReference type="Proteomes" id="UP000270673">
    <property type="component" value="Chromosome"/>
</dbReference>
<dbReference type="Pfam" id="PF07332">
    <property type="entry name" value="Phage_holin_3_6"/>
    <property type="match status" value="1"/>
</dbReference>
<organism evidence="2 3">
    <name type="scientific">Butyricimonas faecalis</name>
    <dbReference type="NCBI Taxonomy" id="2093856"/>
    <lineage>
        <taxon>Bacteria</taxon>
        <taxon>Pseudomonadati</taxon>
        <taxon>Bacteroidota</taxon>
        <taxon>Bacteroidia</taxon>
        <taxon>Bacteroidales</taxon>
        <taxon>Odoribacteraceae</taxon>
        <taxon>Butyricimonas</taxon>
    </lineage>
</organism>
<name>A0A3S9VPX9_9BACT</name>
<evidence type="ECO:0000256" key="1">
    <source>
        <dbReference type="SAM" id="Phobius"/>
    </source>
</evidence>
<dbReference type="OrthoDB" id="1100582at2"/>
<feature type="transmembrane region" description="Helical" evidence="1">
    <location>
        <begin position="73"/>
        <end position="95"/>
    </location>
</feature>
<sequence length="137" mass="15338">MENIAEKTFAELKEDISTYVELRLELLKLNTYERVAKTMAVFSYGIVLILLAFFTILFLFLALGFFLGELLGSIALGFVLVVGMYLLLFGIIIFFKKKITSKVMNEIIIAMMSKDEKDNEETADPAGHIDGRTTPGA</sequence>
<evidence type="ECO:0008006" key="4">
    <source>
        <dbReference type="Google" id="ProtNLM"/>
    </source>
</evidence>